<comment type="caution">
    <text evidence="1">The sequence shown here is derived from an EMBL/GenBank/DDBJ whole genome shotgun (WGS) entry which is preliminary data.</text>
</comment>
<name>A0ABP8EHT9_9MICO</name>
<dbReference type="EMBL" id="BAABAZ010000004">
    <property type="protein sequence ID" value="GAA4283518.1"/>
    <property type="molecule type" value="Genomic_DNA"/>
</dbReference>
<organism evidence="1 2">
    <name type="scientific">Brevibacterium daeguense</name>
    <dbReference type="NCBI Taxonomy" id="909936"/>
    <lineage>
        <taxon>Bacteria</taxon>
        <taxon>Bacillati</taxon>
        <taxon>Actinomycetota</taxon>
        <taxon>Actinomycetes</taxon>
        <taxon>Micrococcales</taxon>
        <taxon>Brevibacteriaceae</taxon>
        <taxon>Brevibacterium</taxon>
    </lineage>
</organism>
<gene>
    <name evidence="1" type="ORF">GCM10022261_10490</name>
</gene>
<accession>A0ABP8EHT9</accession>
<evidence type="ECO:0000313" key="1">
    <source>
        <dbReference type="EMBL" id="GAA4283518.1"/>
    </source>
</evidence>
<protein>
    <submittedName>
        <fullName evidence="1">Uncharacterized protein</fullName>
    </submittedName>
</protein>
<sequence length="47" mass="5446">MSLMRVDPFREFDRLSQQMLQGTLTRPHALPIEAWQDGKATTSTRMP</sequence>
<dbReference type="Proteomes" id="UP001501586">
    <property type="component" value="Unassembled WGS sequence"/>
</dbReference>
<reference evidence="2" key="1">
    <citation type="journal article" date="2019" name="Int. J. Syst. Evol. Microbiol.">
        <title>The Global Catalogue of Microorganisms (GCM) 10K type strain sequencing project: providing services to taxonomists for standard genome sequencing and annotation.</title>
        <authorList>
            <consortium name="The Broad Institute Genomics Platform"/>
            <consortium name="The Broad Institute Genome Sequencing Center for Infectious Disease"/>
            <person name="Wu L."/>
            <person name="Ma J."/>
        </authorList>
    </citation>
    <scope>NUCLEOTIDE SEQUENCE [LARGE SCALE GENOMIC DNA]</scope>
    <source>
        <strain evidence="2">JCM 17458</strain>
    </source>
</reference>
<proteinExistence type="predicted"/>
<evidence type="ECO:0000313" key="2">
    <source>
        <dbReference type="Proteomes" id="UP001501586"/>
    </source>
</evidence>
<keyword evidence="2" id="KW-1185">Reference proteome</keyword>